<feature type="compositionally biased region" description="Gly residues" evidence="1">
    <location>
        <begin position="78"/>
        <end position="87"/>
    </location>
</feature>
<protein>
    <submittedName>
        <fullName evidence="2">Uncharacterized protein</fullName>
    </submittedName>
</protein>
<accession>A0A4R8TU43</accession>
<dbReference type="PROSITE" id="PS51257">
    <property type="entry name" value="PROKAR_LIPOPROTEIN"/>
    <property type="match status" value="1"/>
</dbReference>
<dbReference type="Proteomes" id="UP000295604">
    <property type="component" value="Unassembled WGS sequence"/>
</dbReference>
<reference evidence="2 3" key="1">
    <citation type="submission" date="2018-11" db="EMBL/GenBank/DDBJ databases">
        <title>Genome sequence and assembly of Colletotrichum sidae.</title>
        <authorList>
            <person name="Gan P."/>
            <person name="Shirasu K."/>
        </authorList>
    </citation>
    <scope>NUCLEOTIDE SEQUENCE [LARGE SCALE GENOMIC DNA]</scope>
    <source>
        <strain evidence="2 3">CBS 518.97</strain>
    </source>
</reference>
<name>A0A4R8TU43_9PEZI</name>
<comment type="caution">
    <text evidence="2">The sequence shown here is derived from an EMBL/GenBank/DDBJ whole genome shotgun (WGS) entry which is preliminary data.</text>
</comment>
<proteinExistence type="predicted"/>
<evidence type="ECO:0000313" key="3">
    <source>
        <dbReference type="Proteomes" id="UP000295604"/>
    </source>
</evidence>
<organism evidence="2 3">
    <name type="scientific">Colletotrichum sidae</name>
    <dbReference type="NCBI Taxonomy" id="1347389"/>
    <lineage>
        <taxon>Eukaryota</taxon>
        <taxon>Fungi</taxon>
        <taxon>Dikarya</taxon>
        <taxon>Ascomycota</taxon>
        <taxon>Pezizomycotina</taxon>
        <taxon>Sordariomycetes</taxon>
        <taxon>Hypocreomycetidae</taxon>
        <taxon>Glomerellales</taxon>
        <taxon>Glomerellaceae</taxon>
        <taxon>Colletotrichum</taxon>
        <taxon>Colletotrichum orbiculare species complex</taxon>
    </lineage>
</organism>
<evidence type="ECO:0000256" key="1">
    <source>
        <dbReference type="SAM" id="MobiDB-lite"/>
    </source>
</evidence>
<feature type="region of interest" description="Disordered" evidence="1">
    <location>
        <begin position="62"/>
        <end position="87"/>
    </location>
</feature>
<dbReference type="AlphaFoldDB" id="A0A4R8TU43"/>
<evidence type="ECO:0000313" key="2">
    <source>
        <dbReference type="EMBL" id="TEA22749.1"/>
    </source>
</evidence>
<sequence length="87" mass="9031">MRSWHVVEAIKERSGPLPAAAQGCVAIRPWHGRSHLELAELAVEAVDGSAIVEMCSMRVDGKSSVGSRKAPASATGGFDSGGSGRDK</sequence>
<keyword evidence="3" id="KW-1185">Reference proteome</keyword>
<dbReference type="EMBL" id="QAPF01000002">
    <property type="protein sequence ID" value="TEA22749.1"/>
    <property type="molecule type" value="Genomic_DNA"/>
</dbReference>
<gene>
    <name evidence="2" type="ORF">C8034_v005190</name>
</gene>